<evidence type="ECO:0000313" key="1">
    <source>
        <dbReference type="EMBL" id="MET1755789.1"/>
    </source>
</evidence>
<accession>A0ABV2D1S0</accession>
<sequence>MTIRAAAFLDDLVLAALIALDTGSFPKALARYITTLANASQLN</sequence>
<proteinExistence type="predicted"/>
<dbReference type="RefSeq" id="WP_353984285.1">
    <property type="nucleotide sequence ID" value="NZ_JBEWLY010000014.1"/>
</dbReference>
<comment type="caution">
    <text evidence="1">The sequence shown here is derived from an EMBL/GenBank/DDBJ whole genome shotgun (WGS) entry which is preliminary data.</text>
</comment>
<dbReference type="EMBL" id="JBEWLY010000014">
    <property type="protein sequence ID" value="MET1755789.1"/>
    <property type="molecule type" value="Genomic_DNA"/>
</dbReference>
<organism evidence="1 2">
    <name type="scientific">Novosphingobium kalidii</name>
    <dbReference type="NCBI Taxonomy" id="3230299"/>
    <lineage>
        <taxon>Bacteria</taxon>
        <taxon>Pseudomonadati</taxon>
        <taxon>Pseudomonadota</taxon>
        <taxon>Alphaproteobacteria</taxon>
        <taxon>Sphingomonadales</taxon>
        <taxon>Sphingomonadaceae</taxon>
        <taxon>Novosphingobium</taxon>
    </lineage>
</organism>
<protein>
    <submittedName>
        <fullName evidence="1">Uncharacterized protein</fullName>
    </submittedName>
</protein>
<gene>
    <name evidence="1" type="ORF">ABVV53_10015</name>
</gene>
<reference evidence="1 2" key="1">
    <citation type="submission" date="2024-07" db="EMBL/GenBank/DDBJ databases">
        <title>Novosphingobium kalidii RD2P27.</title>
        <authorList>
            <person name="Sun J.-Q."/>
        </authorList>
    </citation>
    <scope>NUCLEOTIDE SEQUENCE [LARGE SCALE GENOMIC DNA]</scope>
    <source>
        <strain evidence="1 2">RD2P27</strain>
    </source>
</reference>
<dbReference type="Proteomes" id="UP001548713">
    <property type="component" value="Unassembled WGS sequence"/>
</dbReference>
<name>A0ABV2D1S0_9SPHN</name>
<keyword evidence="2" id="KW-1185">Reference proteome</keyword>
<evidence type="ECO:0000313" key="2">
    <source>
        <dbReference type="Proteomes" id="UP001548713"/>
    </source>
</evidence>